<reference evidence="3 5" key="2">
    <citation type="submission" date="2018-06" db="EMBL/GenBank/DDBJ databases">
        <authorList>
            <consortium name="Pathogen Informatics"/>
            <person name="Doyle S."/>
        </authorList>
    </citation>
    <scope>NUCLEOTIDE SEQUENCE [LARGE SCALE GENOMIC DNA]</scope>
    <source>
        <strain evidence="3 5">NCTC12437</strain>
    </source>
</reference>
<dbReference type="EMBL" id="UGNW01000001">
    <property type="protein sequence ID" value="STX32814.1"/>
    <property type="molecule type" value="Genomic_DNA"/>
</dbReference>
<feature type="transmembrane region" description="Helical" evidence="1">
    <location>
        <begin position="260"/>
        <end position="283"/>
    </location>
</feature>
<feature type="transmembrane region" description="Helical" evidence="1">
    <location>
        <begin position="367"/>
        <end position="387"/>
    </location>
</feature>
<feature type="transmembrane region" description="Helical" evidence="1">
    <location>
        <begin position="12"/>
        <end position="36"/>
    </location>
</feature>
<feature type="transmembrane region" description="Helical" evidence="1">
    <location>
        <begin position="336"/>
        <end position="355"/>
    </location>
</feature>
<feature type="transmembrane region" description="Helical" evidence="1">
    <location>
        <begin position="393"/>
        <end position="412"/>
    </location>
</feature>
<evidence type="ECO:0000313" key="5">
    <source>
        <dbReference type="Proteomes" id="UP000255066"/>
    </source>
</evidence>
<keyword evidence="1" id="KW-1133">Transmembrane helix</keyword>
<name>A0A378IL17_9GAMM</name>
<keyword evidence="1" id="KW-0812">Transmembrane</keyword>
<feature type="transmembrane region" description="Helical" evidence="1">
    <location>
        <begin position="120"/>
        <end position="137"/>
    </location>
</feature>
<evidence type="ECO:0000256" key="1">
    <source>
        <dbReference type="SAM" id="Phobius"/>
    </source>
</evidence>
<feature type="transmembrane region" description="Helical" evidence="1">
    <location>
        <begin position="304"/>
        <end position="324"/>
    </location>
</feature>
<evidence type="ECO:0008006" key="6">
    <source>
        <dbReference type="Google" id="ProtNLM"/>
    </source>
</evidence>
<proteinExistence type="predicted"/>
<dbReference type="AlphaFoldDB" id="A0A378IL17"/>
<dbReference type="RefSeq" id="WP_058523448.1">
    <property type="nucleotide sequence ID" value="NZ_CAAAHV010000056.1"/>
</dbReference>
<evidence type="ECO:0000313" key="2">
    <source>
        <dbReference type="EMBL" id="KTC72306.1"/>
    </source>
</evidence>
<evidence type="ECO:0000313" key="4">
    <source>
        <dbReference type="Proteomes" id="UP000054735"/>
    </source>
</evidence>
<keyword evidence="4" id="KW-1185">Reference proteome</keyword>
<organism evidence="3 5">
    <name type="scientific">Legionella birminghamensis</name>
    <dbReference type="NCBI Taxonomy" id="28083"/>
    <lineage>
        <taxon>Bacteria</taxon>
        <taxon>Pseudomonadati</taxon>
        <taxon>Pseudomonadota</taxon>
        <taxon>Gammaproteobacteria</taxon>
        <taxon>Legionellales</taxon>
        <taxon>Legionellaceae</taxon>
        <taxon>Legionella</taxon>
    </lineage>
</organism>
<dbReference type="Proteomes" id="UP000255066">
    <property type="component" value="Unassembled WGS sequence"/>
</dbReference>
<feature type="transmembrane region" description="Helical" evidence="1">
    <location>
        <begin position="48"/>
        <end position="70"/>
    </location>
</feature>
<accession>A0A378IL17</accession>
<keyword evidence="1" id="KW-0472">Membrane</keyword>
<dbReference type="EMBL" id="LNXT01000016">
    <property type="protein sequence ID" value="KTC72306.1"/>
    <property type="molecule type" value="Genomic_DNA"/>
</dbReference>
<reference evidence="2 4" key="1">
    <citation type="submission" date="2015-11" db="EMBL/GenBank/DDBJ databases">
        <title>Genomic analysis of 38 Legionella species identifies large and diverse effector repertoires.</title>
        <authorList>
            <person name="Burstein D."/>
            <person name="Amaro F."/>
            <person name="Zusman T."/>
            <person name="Lifshitz Z."/>
            <person name="Cohen O."/>
            <person name="Gilbert J.A."/>
            <person name="Pupko T."/>
            <person name="Shuman H.A."/>
            <person name="Segal G."/>
        </authorList>
    </citation>
    <scope>NUCLEOTIDE SEQUENCE [LARGE SCALE GENOMIC DNA]</scope>
    <source>
        <strain evidence="2 4">CDC#1407-AL-14</strain>
    </source>
</reference>
<feature type="transmembrane region" description="Helical" evidence="1">
    <location>
        <begin position="175"/>
        <end position="194"/>
    </location>
</feature>
<sequence>MNNYISTIKKALPLFLSSIGLLCMGITDTIFCSWVDTNALIAQSLASFIYLTEFMTLVAFVFPIANLVALNPKDSCSILKSGLILICSLALLIIFTNSIFNSYISTYYLPKISQGLFQQYFQIVSMGLLTGIIFIYVRMTSTLLDSPVSFFREMSYAFVFNVFFDLLIYKCCTDKAVAVKLIALSTVFIFLFLANRINTKLSPKYNIGDYLRFGNITISTLRQIFTNSIPSALITLCEFSFFCLMGFFVTKYLYHLSGLYRIVIQIEEILILPIYSILTIVSIDISKSIESSSGLGGVKRNIKFLMLTLAFISLFLYALYPYIIKLYQIDANVSQNNIAIIVALFLSESLMLICITPLKGISKYNTIFYIVFLINMLMIAIVYSLSFESFNELLSLLILNNILIAMGSLWIWKVKYYKANQLLDLSGNLT</sequence>
<dbReference type="Proteomes" id="UP000054735">
    <property type="component" value="Unassembled WGS sequence"/>
</dbReference>
<evidence type="ECO:0000313" key="3">
    <source>
        <dbReference type="EMBL" id="STX32814.1"/>
    </source>
</evidence>
<protein>
    <recommendedName>
        <fullName evidence="6">Na+-driven multidrug efflux pump</fullName>
    </recommendedName>
</protein>
<feature type="transmembrane region" description="Helical" evidence="1">
    <location>
        <begin position="232"/>
        <end position="254"/>
    </location>
</feature>
<feature type="transmembrane region" description="Helical" evidence="1">
    <location>
        <begin position="149"/>
        <end position="169"/>
    </location>
</feature>
<dbReference type="STRING" id="28083.Lbir_1372"/>
<gene>
    <name evidence="2" type="ORF">Lbir_1372</name>
    <name evidence="3" type="ORF">NCTC12437_02613</name>
</gene>
<feature type="transmembrane region" description="Helical" evidence="1">
    <location>
        <begin position="82"/>
        <end position="100"/>
    </location>
</feature>